<evidence type="ECO:0000313" key="2">
    <source>
        <dbReference type="EnsemblPlants" id="KEH33345"/>
    </source>
</evidence>
<sequence length="118" mass="13175">MFRRLSLELHSDLPGQQLLQIEKSAKLILRLRFAVGVTDSFTVVVVRSHLRLRLDVGGASKVGYIHVDEVEDFDSFENPFKQISHTNLFVAINGFGDKDITSASGCACAYNLIYETLT</sequence>
<gene>
    <name evidence="1" type="ordered locus">MTR_3g436090</name>
</gene>
<dbReference type="Proteomes" id="UP000002051">
    <property type="component" value="Chromosome 3"/>
</dbReference>
<reference evidence="1 3" key="2">
    <citation type="journal article" date="2014" name="BMC Genomics">
        <title>An improved genome release (version Mt4.0) for the model legume Medicago truncatula.</title>
        <authorList>
            <person name="Tang H."/>
            <person name="Krishnakumar V."/>
            <person name="Bidwell S."/>
            <person name="Rosen B."/>
            <person name="Chan A."/>
            <person name="Zhou S."/>
            <person name="Gentzbittel L."/>
            <person name="Childs K.L."/>
            <person name="Yandell M."/>
            <person name="Gundlach H."/>
            <person name="Mayer K.F."/>
            <person name="Schwartz D.C."/>
            <person name="Town C.D."/>
        </authorList>
    </citation>
    <scope>GENOME REANNOTATION</scope>
    <source>
        <strain evidence="1">A17</strain>
        <strain evidence="2 3">cv. Jemalong A17</strain>
    </source>
</reference>
<dbReference type="AlphaFoldDB" id="A0A072V591"/>
<evidence type="ECO:0000313" key="3">
    <source>
        <dbReference type="Proteomes" id="UP000002051"/>
    </source>
</evidence>
<evidence type="ECO:0000313" key="1">
    <source>
        <dbReference type="EMBL" id="KEH33345.1"/>
    </source>
</evidence>
<reference evidence="2" key="3">
    <citation type="submission" date="2015-04" db="UniProtKB">
        <authorList>
            <consortium name="EnsemblPlants"/>
        </authorList>
    </citation>
    <scope>IDENTIFICATION</scope>
    <source>
        <strain evidence="2">cv. Jemalong A17</strain>
    </source>
</reference>
<protein>
    <submittedName>
        <fullName evidence="1 2">Uncharacterized protein</fullName>
    </submittedName>
</protein>
<organism evidence="1 3">
    <name type="scientific">Medicago truncatula</name>
    <name type="common">Barrel medic</name>
    <name type="synonym">Medicago tribuloides</name>
    <dbReference type="NCBI Taxonomy" id="3880"/>
    <lineage>
        <taxon>Eukaryota</taxon>
        <taxon>Viridiplantae</taxon>
        <taxon>Streptophyta</taxon>
        <taxon>Embryophyta</taxon>
        <taxon>Tracheophyta</taxon>
        <taxon>Spermatophyta</taxon>
        <taxon>Magnoliopsida</taxon>
        <taxon>eudicotyledons</taxon>
        <taxon>Gunneridae</taxon>
        <taxon>Pentapetalae</taxon>
        <taxon>rosids</taxon>
        <taxon>fabids</taxon>
        <taxon>Fabales</taxon>
        <taxon>Fabaceae</taxon>
        <taxon>Papilionoideae</taxon>
        <taxon>50 kb inversion clade</taxon>
        <taxon>NPAAA clade</taxon>
        <taxon>Hologalegina</taxon>
        <taxon>IRL clade</taxon>
        <taxon>Trifolieae</taxon>
        <taxon>Medicago</taxon>
    </lineage>
</organism>
<keyword evidence="3" id="KW-1185">Reference proteome</keyword>
<dbReference type="EMBL" id="CM001219">
    <property type="protein sequence ID" value="KEH33345.1"/>
    <property type="molecule type" value="Genomic_DNA"/>
</dbReference>
<accession>A0A072V591</accession>
<dbReference type="HOGENOM" id="CLU_2076573_0_0_1"/>
<dbReference type="EnsemblPlants" id="KEH33345">
    <property type="protein sequence ID" value="KEH33345"/>
    <property type="gene ID" value="MTR_3g436090"/>
</dbReference>
<name>A0A072V591_MEDTR</name>
<proteinExistence type="predicted"/>
<reference evidence="1 3" key="1">
    <citation type="journal article" date="2011" name="Nature">
        <title>The Medicago genome provides insight into the evolution of rhizobial symbioses.</title>
        <authorList>
            <person name="Young N.D."/>
            <person name="Debelle F."/>
            <person name="Oldroyd G.E."/>
            <person name="Geurts R."/>
            <person name="Cannon S.B."/>
            <person name="Udvardi M.K."/>
            <person name="Benedito V.A."/>
            <person name="Mayer K.F."/>
            <person name="Gouzy J."/>
            <person name="Schoof H."/>
            <person name="Van de Peer Y."/>
            <person name="Proost S."/>
            <person name="Cook D.R."/>
            <person name="Meyers B.C."/>
            <person name="Spannagl M."/>
            <person name="Cheung F."/>
            <person name="De Mita S."/>
            <person name="Krishnakumar V."/>
            <person name="Gundlach H."/>
            <person name="Zhou S."/>
            <person name="Mudge J."/>
            <person name="Bharti A.K."/>
            <person name="Murray J.D."/>
            <person name="Naoumkina M.A."/>
            <person name="Rosen B."/>
            <person name="Silverstein K.A."/>
            <person name="Tang H."/>
            <person name="Rombauts S."/>
            <person name="Zhao P.X."/>
            <person name="Zhou P."/>
            <person name="Barbe V."/>
            <person name="Bardou P."/>
            <person name="Bechner M."/>
            <person name="Bellec A."/>
            <person name="Berger A."/>
            <person name="Berges H."/>
            <person name="Bidwell S."/>
            <person name="Bisseling T."/>
            <person name="Choisne N."/>
            <person name="Couloux A."/>
            <person name="Denny R."/>
            <person name="Deshpande S."/>
            <person name="Dai X."/>
            <person name="Doyle J.J."/>
            <person name="Dudez A.M."/>
            <person name="Farmer A.D."/>
            <person name="Fouteau S."/>
            <person name="Franken C."/>
            <person name="Gibelin C."/>
            <person name="Gish J."/>
            <person name="Goldstein S."/>
            <person name="Gonzalez A.J."/>
            <person name="Green P.J."/>
            <person name="Hallab A."/>
            <person name="Hartog M."/>
            <person name="Hua A."/>
            <person name="Humphray S.J."/>
            <person name="Jeong D.H."/>
            <person name="Jing Y."/>
            <person name="Jocker A."/>
            <person name="Kenton S.M."/>
            <person name="Kim D.J."/>
            <person name="Klee K."/>
            <person name="Lai H."/>
            <person name="Lang C."/>
            <person name="Lin S."/>
            <person name="Macmil S.L."/>
            <person name="Magdelenat G."/>
            <person name="Matthews L."/>
            <person name="McCorrison J."/>
            <person name="Monaghan E.L."/>
            <person name="Mun J.H."/>
            <person name="Najar F.Z."/>
            <person name="Nicholson C."/>
            <person name="Noirot C."/>
            <person name="O'Bleness M."/>
            <person name="Paule C.R."/>
            <person name="Poulain J."/>
            <person name="Prion F."/>
            <person name="Qin B."/>
            <person name="Qu C."/>
            <person name="Retzel E.F."/>
            <person name="Riddle C."/>
            <person name="Sallet E."/>
            <person name="Samain S."/>
            <person name="Samson N."/>
            <person name="Sanders I."/>
            <person name="Saurat O."/>
            <person name="Scarpelli C."/>
            <person name="Schiex T."/>
            <person name="Segurens B."/>
            <person name="Severin A.J."/>
            <person name="Sherrier D.J."/>
            <person name="Shi R."/>
            <person name="Sims S."/>
            <person name="Singer S.R."/>
            <person name="Sinharoy S."/>
            <person name="Sterck L."/>
            <person name="Viollet A."/>
            <person name="Wang B.B."/>
            <person name="Wang K."/>
            <person name="Wang M."/>
            <person name="Wang X."/>
            <person name="Warfsmann J."/>
            <person name="Weissenbach J."/>
            <person name="White D.D."/>
            <person name="White J.D."/>
            <person name="Wiley G.B."/>
            <person name="Wincker P."/>
            <person name="Xing Y."/>
            <person name="Yang L."/>
            <person name="Yao Z."/>
            <person name="Ying F."/>
            <person name="Zhai J."/>
            <person name="Zhou L."/>
            <person name="Zuber A."/>
            <person name="Denarie J."/>
            <person name="Dixon R.A."/>
            <person name="May G.D."/>
            <person name="Schwartz D.C."/>
            <person name="Rogers J."/>
            <person name="Quetier F."/>
            <person name="Town C.D."/>
            <person name="Roe B.A."/>
        </authorList>
    </citation>
    <scope>NUCLEOTIDE SEQUENCE [LARGE SCALE GENOMIC DNA]</scope>
    <source>
        <strain evidence="1">A17</strain>
        <strain evidence="2 3">cv. Jemalong A17</strain>
    </source>
</reference>